<gene>
    <name evidence="1" type="ORF">TERG_02699</name>
</gene>
<evidence type="ECO:0008006" key="3">
    <source>
        <dbReference type="Google" id="ProtNLM"/>
    </source>
</evidence>
<evidence type="ECO:0000313" key="2">
    <source>
        <dbReference type="Proteomes" id="UP000008864"/>
    </source>
</evidence>
<proteinExistence type="predicted"/>
<dbReference type="AlphaFoldDB" id="F2SIR2"/>
<name>F2SIR2_TRIRC</name>
<accession>F2SIR2</accession>
<dbReference type="STRING" id="559305.F2SIR2"/>
<keyword evidence="2" id="KW-1185">Reference proteome</keyword>
<dbReference type="RefSeq" id="XP_047603922.1">
    <property type="nucleotide sequence ID" value="XM_047747952.1"/>
</dbReference>
<dbReference type="EMBL" id="GG700649">
    <property type="protein sequence ID" value="EGD86441.2"/>
    <property type="molecule type" value="Genomic_DNA"/>
</dbReference>
<sequence>MFNRQHPETGEPDDRYLIAQFAAILGPPPVEFWSQSKLCQAFWDENGLSTSTATVSFSLPISTDEIIFGTGNWKNVVPLPEISLEGLAADIEGEDVPGFLRFLRRILRWLPEQRPTTEELIHDPWLLAGLGSGSQGQIKADKDSLPVS</sequence>
<dbReference type="InParanoid" id="F2SIR2"/>
<organism evidence="1 2">
    <name type="scientific">Trichophyton rubrum (strain ATCC MYA-4607 / CBS 118892)</name>
    <name type="common">Athlete's foot fungus</name>
    <dbReference type="NCBI Taxonomy" id="559305"/>
    <lineage>
        <taxon>Eukaryota</taxon>
        <taxon>Fungi</taxon>
        <taxon>Dikarya</taxon>
        <taxon>Ascomycota</taxon>
        <taxon>Pezizomycotina</taxon>
        <taxon>Eurotiomycetes</taxon>
        <taxon>Eurotiomycetidae</taxon>
        <taxon>Onygenales</taxon>
        <taxon>Arthrodermataceae</taxon>
        <taxon>Trichophyton</taxon>
    </lineage>
</organism>
<dbReference type="SUPFAM" id="SSF56112">
    <property type="entry name" value="Protein kinase-like (PK-like)"/>
    <property type="match status" value="1"/>
</dbReference>
<reference evidence="2" key="1">
    <citation type="journal article" date="2012" name="MBio">
        <title>Comparative genome analysis of Trichophyton rubrum and related dermatophytes reveals candidate genes involved in infection.</title>
        <authorList>
            <person name="Martinez D.A."/>
            <person name="Oliver B.G."/>
            <person name="Graeser Y."/>
            <person name="Goldberg J.M."/>
            <person name="Li W."/>
            <person name="Martinez-Rossi N.M."/>
            <person name="Monod M."/>
            <person name="Shelest E."/>
            <person name="Barton R.C."/>
            <person name="Birch E."/>
            <person name="Brakhage A.A."/>
            <person name="Chen Z."/>
            <person name="Gurr S.J."/>
            <person name="Heiman D."/>
            <person name="Heitman J."/>
            <person name="Kosti I."/>
            <person name="Rossi A."/>
            <person name="Saif S."/>
            <person name="Samalova M."/>
            <person name="Saunders C.W."/>
            <person name="Shea T."/>
            <person name="Summerbell R.C."/>
            <person name="Xu J."/>
            <person name="Young S."/>
            <person name="Zeng Q."/>
            <person name="Birren B.W."/>
            <person name="Cuomo C.A."/>
            <person name="White T.C."/>
        </authorList>
    </citation>
    <scope>NUCLEOTIDE SEQUENCE [LARGE SCALE GENOMIC DNA]</scope>
    <source>
        <strain evidence="2">ATCC MYA-4607 / CBS 118892</strain>
    </source>
</reference>
<dbReference type="OrthoDB" id="5979581at2759"/>
<dbReference type="GeneID" id="10376945"/>
<dbReference type="VEuPathDB" id="FungiDB:TERG_02699"/>
<dbReference type="HOGENOM" id="CLU_1595744_0_0_1"/>
<dbReference type="Gene3D" id="1.10.510.10">
    <property type="entry name" value="Transferase(Phosphotransferase) domain 1"/>
    <property type="match status" value="1"/>
</dbReference>
<protein>
    <recommendedName>
        <fullName evidence="3">Protein kinase domain-containing protein</fullName>
    </recommendedName>
</protein>
<dbReference type="Proteomes" id="UP000008864">
    <property type="component" value="Unassembled WGS sequence"/>
</dbReference>
<dbReference type="InterPro" id="IPR011009">
    <property type="entry name" value="Kinase-like_dom_sf"/>
</dbReference>
<evidence type="ECO:0000313" key="1">
    <source>
        <dbReference type="EMBL" id="EGD86441.2"/>
    </source>
</evidence>